<organism evidence="1 2">
    <name type="scientific">Hydnum rufescens UP504</name>
    <dbReference type="NCBI Taxonomy" id="1448309"/>
    <lineage>
        <taxon>Eukaryota</taxon>
        <taxon>Fungi</taxon>
        <taxon>Dikarya</taxon>
        <taxon>Basidiomycota</taxon>
        <taxon>Agaricomycotina</taxon>
        <taxon>Agaricomycetes</taxon>
        <taxon>Cantharellales</taxon>
        <taxon>Hydnaceae</taxon>
        <taxon>Hydnum</taxon>
    </lineage>
</organism>
<dbReference type="Proteomes" id="UP000886523">
    <property type="component" value="Unassembled WGS sequence"/>
</dbReference>
<dbReference type="AlphaFoldDB" id="A0A9P6B9C0"/>
<accession>A0A9P6B9C0</accession>
<protein>
    <submittedName>
        <fullName evidence="1">Uncharacterized protein</fullName>
    </submittedName>
</protein>
<sequence>MNASLESPSKTPDKHDRLALCQALLIELGVTTTEASIPRSHKAAKALLQSTVHINIVDYLAVRKQGLDALRKIMHPSRKSLRATLHKKRAKLSKVKACGLHALLVSC</sequence>
<proteinExistence type="predicted"/>
<dbReference type="EMBL" id="MU128915">
    <property type="protein sequence ID" value="KAF9519857.1"/>
    <property type="molecule type" value="Genomic_DNA"/>
</dbReference>
<evidence type="ECO:0000313" key="2">
    <source>
        <dbReference type="Proteomes" id="UP000886523"/>
    </source>
</evidence>
<evidence type="ECO:0000313" key="1">
    <source>
        <dbReference type="EMBL" id="KAF9519857.1"/>
    </source>
</evidence>
<reference evidence="1" key="1">
    <citation type="journal article" date="2020" name="Nat. Commun.">
        <title>Large-scale genome sequencing of mycorrhizal fungi provides insights into the early evolution of symbiotic traits.</title>
        <authorList>
            <person name="Miyauchi S."/>
            <person name="Kiss E."/>
            <person name="Kuo A."/>
            <person name="Drula E."/>
            <person name="Kohler A."/>
            <person name="Sanchez-Garcia M."/>
            <person name="Morin E."/>
            <person name="Andreopoulos B."/>
            <person name="Barry K.W."/>
            <person name="Bonito G."/>
            <person name="Buee M."/>
            <person name="Carver A."/>
            <person name="Chen C."/>
            <person name="Cichocki N."/>
            <person name="Clum A."/>
            <person name="Culley D."/>
            <person name="Crous P.W."/>
            <person name="Fauchery L."/>
            <person name="Girlanda M."/>
            <person name="Hayes R.D."/>
            <person name="Keri Z."/>
            <person name="LaButti K."/>
            <person name="Lipzen A."/>
            <person name="Lombard V."/>
            <person name="Magnuson J."/>
            <person name="Maillard F."/>
            <person name="Murat C."/>
            <person name="Nolan M."/>
            <person name="Ohm R.A."/>
            <person name="Pangilinan J."/>
            <person name="Pereira M.F."/>
            <person name="Perotto S."/>
            <person name="Peter M."/>
            <person name="Pfister S."/>
            <person name="Riley R."/>
            <person name="Sitrit Y."/>
            <person name="Stielow J.B."/>
            <person name="Szollosi G."/>
            <person name="Zifcakova L."/>
            <person name="Stursova M."/>
            <person name="Spatafora J.W."/>
            <person name="Tedersoo L."/>
            <person name="Vaario L.M."/>
            <person name="Yamada A."/>
            <person name="Yan M."/>
            <person name="Wang P."/>
            <person name="Xu J."/>
            <person name="Bruns T."/>
            <person name="Baldrian P."/>
            <person name="Vilgalys R."/>
            <person name="Dunand C."/>
            <person name="Henrissat B."/>
            <person name="Grigoriev I.V."/>
            <person name="Hibbett D."/>
            <person name="Nagy L.G."/>
            <person name="Martin F.M."/>
        </authorList>
    </citation>
    <scope>NUCLEOTIDE SEQUENCE</scope>
    <source>
        <strain evidence="1">UP504</strain>
    </source>
</reference>
<comment type="caution">
    <text evidence="1">The sequence shown here is derived from an EMBL/GenBank/DDBJ whole genome shotgun (WGS) entry which is preliminary data.</text>
</comment>
<name>A0A9P6B9C0_9AGAM</name>
<keyword evidence="2" id="KW-1185">Reference proteome</keyword>
<gene>
    <name evidence="1" type="ORF">BS47DRAFT_1001948</name>
</gene>
<dbReference type="OrthoDB" id="2596481at2759"/>